<keyword evidence="11 12" id="KW-0407">Ion channel</keyword>
<keyword evidence="4 12" id="KW-0894">Sodium channel</keyword>
<feature type="transmembrane region" description="Helical" evidence="13">
    <location>
        <begin position="56"/>
        <end position="76"/>
    </location>
</feature>
<dbReference type="PANTHER" id="PTHR11690:SF253">
    <property type="entry name" value="PICKPOCKET 18-RELATED"/>
    <property type="match status" value="1"/>
</dbReference>
<evidence type="ECO:0000256" key="2">
    <source>
        <dbReference type="ARBA" id="ARBA00007193"/>
    </source>
</evidence>
<evidence type="ECO:0008006" key="16">
    <source>
        <dbReference type="Google" id="ProtNLM"/>
    </source>
</evidence>
<evidence type="ECO:0000313" key="15">
    <source>
        <dbReference type="Proteomes" id="UP000594454"/>
    </source>
</evidence>
<evidence type="ECO:0000256" key="7">
    <source>
        <dbReference type="ARBA" id="ARBA00023053"/>
    </source>
</evidence>
<keyword evidence="6 13" id="KW-1133">Transmembrane helix</keyword>
<keyword evidence="9 13" id="KW-0472">Membrane</keyword>
<dbReference type="InParanoid" id="A0A7R8Z230"/>
<dbReference type="AlphaFoldDB" id="A0A7R8Z230"/>
<dbReference type="InterPro" id="IPR001873">
    <property type="entry name" value="ENaC"/>
</dbReference>
<dbReference type="EMBL" id="LR899013">
    <property type="protein sequence ID" value="CAD7090362.1"/>
    <property type="molecule type" value="Genomic_DNA"/>
</dbReference>
<keyword evidence="3 12" id="KW-0813">Transport</keyword>
<feature type="transmembrane region" description="Helical" evidence="13">
    <location>
        <begin position="489"/>
        <end position="517"/>
    </location>
</feature>
<evidence type="ECO:0000256" key="10">
    <source>
        <dbReference type="ARBA" id="ARBA00023201"/>
    </source>
</evidence>
<evidence type="ECO:0000256" key="5">
    <source>
        <dbReference type="ARBA" id="ARBA00022692"/>
    </source>
</evidence>
<evidence type="ECO:0000256" key="4">
    <source>
        <dbReference type="ARBA" id="ARBA00022461"/>
    </source>
</evidence>
<keyword evidence="7" id="KW-0915">Sodium</keyword>
<evidence type="ECO:0000256" key="12">
    <source>
        <dbReference type="RuleBase" id="RU000679"/>
    </source>
</evidence>
<dbReference type="PRINTS" id="PR01078">
    <property type="entry name" value="AMINACHANNEL"/>
</dbReference>
<keyword evidence="8 12" id="KW-0406">Ion transport</keyword>
<dbReference type="PANTHER" id="PTHR11690">
    <property type="entry name" value="AMILORIDE-SENSITIVE SODIUM CHANNEL-RELATED"/>
    <property type="match status" value="1"/>
</dbReference>
<name>A0A7R8Z230_HERIL</name>
<dbReference type="Pfam" id="PF00858">
    <property type="entry name" value="ASC"/>
    <property type="match status" value="1"/>
</dbReference>
<keyword evidence="15" id="KW-1185">Reference proteome</keyword>
<accession>A0A7R8Z230</accession>
<dbReference type="Gene3D" id="1.10.287.770">
    <property type="entry name" value="YojJ-like"/>
    <property type="match status" value="1"/>
</dbReference>
<keyword evidence="10 12" id="KW-0739">Sodium transport</keyword>
<comment type="similarity">
    <text evidence="2 12">Belongs to the amiloride-sensitive sodium channel (TC 1.A.6) family.</text>
</comment>
<gene>
    <name evidence="14" type="ORF">HERILL_LOCUS12848</name>
</gene>
<sequence>MNLKSKNIWWISKPPKVNEDPNKSFTSEMKFLLENSSMHCYSKLVEPGRTSWEKRMWVIAHVTAFITLALLLNTIWEEYNSKPLTTNLHDAVYPVELIPFPAISICSNNRIMKSAAIEYATFLSTLDPEHRSPEYFLDNVKRMGSLYDLDVTYLKEMNEFQSFLDKYDTNTTDSVYNIRRRMKLMTPPCKQLLLKCTSAGMTIPCLSSGMFQMSITHRGFCCLFNVNETESLISRTRQRMNKYQKSSGSDMGISVLLNASSEDYFYRLFDLNGFTVHVYDPSKYDDATSGVIAESFISRATESFVRIIPQAMYSDDAIRGYPISTRHCRFPDEYPEKYGSRYSLTNCISYCRIRSIVRLCGCIPFYMPRSDIDEDSTIAYCNLRHVSCLNTFNIKWLTVVTFREIAELDIDLENSLYCPECMPSCSYVRYKIAVNTLPLSKYQVKETEIMAGVTNASNVALVNIYYAEPTAWLFRQRINSPWFQILSNIGGICGIVTGFSLAALCEFAYFFLSYAYYSLQKSLKREEPKRDLIIYP</sequence>
<evidence type="ECO:0000256" key="13">
    <source>
        <dbReference type="SAM" id="Phobius"/>
    </source>
</evidence>
<proteinExistence type="inferred from homology"/>
<evidence type="ECO:0000256" key="1">
    <source>
        <dbReference type="ARBA" id="ARBA00004141"/>
    </source>
</evidence>
<dbReference type="GO" id="GO:0005886">
    <property type="term" value="C:plasma membrane"/>
    <property type="evidence" value="ECO:0007669"/>
    <property type="project" value="TreeGrafter"/>
</dbReference>
<evidence type="ECO:0000256" key="11">
    <source>
        <dbReference type="ARBA" id="ARBA00023303"/>
    </source>
</evidence>
<dbReference type="GO" id="GO:0015280">
    <property type="term" value="F:ligand-gated sodium channel activity"/>
    <property type="evidence" value="ECO:0007669"/>
    <property type="project" value="TreeGrafter"/>
</dbReference>
<evidence type="ECO:0000313" key="14">
    <source>
        <dbReference type="EMBL" id="CAD7090362.1"/>
    </source>
</evidence>
<evidence type="ECO:0000256" key="8">
    <source>
        <dbReference type="ARBA" id="ARBA00023065"/>
    </source>
</evidence>
<protein>
    <recommendedName>
        <fullName evidence="16">Sodium channel protein Nach</fullName>
    </recommendedName>
</protein>
<evidence type="ECO:0000256" key="6">
    <source>
        <dbReference type="ARBA" id="ARBA00022989"/>
    </source>
</evidence>
<keyword evidence="5 12" id="KW-0812">Transmembrane</keyword>
<reference evidence="14 15" key="1">
    <citation type="submission" date="2020-11" db="EMBL/GenBank/DDBJ databases">
        <authorList>
            <person name="Wallbank WR R."/>
            <person name="Pardo Diaz C."/>
            <person name="Kozak K."/>
            <person name="Martin S."/>
            <person name="Jiggins C."/>
            <person name="Moest M."/>
            <person name="Warren A I."/>
            <person name="Generalovic N T."/>
            <person name="Byers J.R.P. K."/>
            <person name="Montejo-Kovacevich G."/>
            <person name="Yen C E."/>
        </authorList>
    </citation>
    <scope>NUCLEOTIDE SEQUENCE [LARGE SCALE GENOMIC DNA]</scope>
</reference>
<organism evidence="14 15">
    <name type="scientific">Hermetia illucens</name>
    <name type="common">Black soldier fly</name>
    <dbReference type="NCBI Taxonomy" id="343691"/>
    <lineage>
        <taxon>Eukaryota</taxon>
        <taxon>Metazoa</taxon>
        <taxon>Ecdysozoa</taxon>
        <taxon>Arthropoda</taxon>
        <taxon>Hexapoda</taxon>
        <taxon>Insecta</taxon>
        <taxon>Pterygota</taxon>
        <taxon>Neoptera</taxon>
        <taxon>Endopterygota</taxon>
        <taxon>Diptera</taxon>
        <taxon>Brachycera</taxon>
        <taxon>Stratiomyomorpha</taxon>
        <taxon>Stratiomyidae</taxon>
        <taxon>Hermetiinae</taxon>
        <taxon>Hermetia</taxon>
    </lineage>
</organism>
<dbReference type="OrthoDB" id="6436100at2759"/>
<dbReference type="Proteomes" id="UP000594454">
    <property type="component" value="Chromosome 5"/>
</dbReference>
<evidence type="ECO:0000256" key="3">
    <source>
        <dbReference type="ARBA" id="ARBA00022448"/>
    </source>
</evidence>
<dbReference type="Gene3D" id="2.60.470.10">
    <property type="entry name" value="Acid-sensing ion channels like domains"/>
    <property type="match status" value="1"/>
</dbReference>
<evidence type="ECO:0000256" key="9">
    <source>
        <dbReference type="ARBA" id="ARBA00023136"/>
    </source>
</evidence>
<comment type="subcellular location">
    <subcellularLocation>
        <location evidence="1">Membrane</location>
        <topology evidence="1">Multi-pass membrane protein</topology>
    </subcellularLocation>
</comment>
<dbReference type="FunCoup" id="A0A7R8Z230">
    <property type="interactions" value="11"/>
</dbReference>